<evidence type="ECO:0000256" key="1">
    <source>
        <dbReference type="ARBA" id="ARBA00004323"/>
    </source>
</evidence>
<dbReference type="GO" id="GO:0016758">
    <property type="term" value="F:hexosyltransferase activity"/>
    <property type="evidence" value="ECO:0007669"/>
    <property type="project" value="InterPro"/>
</dbReference>
<dbReference type="Proteomes" id="UP000614601">
    <property type="component" value="Unassembled WGS sequence"/>
</dbReference>
<evidence type="ECO:0000256" key="5">
    <source>
        <dbReference type="ARBA" id="ARBA00022692"/>
    </source>
</evidence>
<keyword evidence="4" id="KW-0808">Transferase</keyword>
<dbReference type="PANTHER" id="PTHR11214">
    <property type="entry name" value="BETA-1,3-N-ACETYLGLUCOSAMINYLTRANSFERASE"/>
    <property type="match status" value="1"/>
</dbReference>
<dbReference type="Pfam" id="PF01762">
    <property type="entry name" value="Galactosyl_T"/>
    <property type="match status" value="1"/>
</dbReference>
<dbReference type="OrthoDB" id="6355886at2759"/>
<evidence type="ECO:0000256" key="7">
    <source>
        <dbReference type="ARBA" id="ARBA00022989"/>
    </source>
</evidence>
<dbReference type="EC" id="2.4.1.-" evidence="10"/>
<keyword evidence="8 10" id="KW-0333">Golgi apparatus</keyword>
<evidence type="ECO:0000256" key="9">
    <source>
        <dbReference type="ARBA" id="ARBA00023136"/>
    </source>
</evidence>
<evidence type="ECO:0000256" key="3">
    <source>
        <dbReference type="ARBA" id="ARBA00022676"/>
    </source>
</evidence>
<dbReference type="EMBL" id="CAJFDH010000001">
    <property type="protein sequence ID" value="CAD5205448.1"/>
    <property type="molecule type" value="Genomic_DNA"/>
</dbReference>
<name>A0A811JQK2_9BILA</name>
<evidence type="ECO:0000256" key="4">
    <source>
        <dbReference type="ARBA" id="ARBA00022679"/>
    </source>
</evidence>
<comment type="subcellular location">
    <subcellularLocation>
        <location evidence="1 10">Golgi apparatus membrane</location>
        <topology evidence="1 10">Single-pass type II membrane protein</topology>
    </subcellularLocation>
</comment>
<sequence length="354" mass="41997">MWLRRKVGLVVLLVVGTILVVLSPNDNLYYTQEPEKVLPGLKIDNRSAPFFGYGDLKHLSMNEFEQALQYDVVNLTMLDYNASYLIQRPAENVCNGVDMVVYVMTMANEKSYQQRQAIRRLVKDQSFGGTIIVRFFFGKLDDIRLDLIAQEYQDYNDLVYYNIVDYYRDNFIKWHSMNIWHMSYCSNVPYYLKLDDDTSVSFTRLFHWLDKDFDGKTKDLNEYFICPQMSGFRPVRDKNNERWYISHEEWPQKYWPTYCYGYFVFTTNYTIDALLRVTPETKLLHMDDVMFTGVMREKANVPVIHWSGVVPSLSQNRDCGSDGTPIRIAVHNAKSPLRWRFDYRRIERAYCNKH</sequence>
<keyword evidence="12" id="KW-1185">Reference proteome</keyword>
<dbReference type="GO" id="GO:0000139">
    <property type="term" value="C:Golgi membrane"/>
    <property type="evidence" value="ECO:0007669"/>
    <property type="project" value="UniProtKB-SubCell"/>
</dbReference>
<comment type="similarity">
    <text evidence="2 10">Belongs to the glycosyltransferase 31 family.</text>
</comment>
<dbReference type="PANTHER" id="PTHR11214:SF3">
    <property type="entry name" value="BETA-1,3-GALACTOSYLTRANSFERASE 6"/>
    <property type="match status" value="1"/>
</dbReference>
<dbReference type="Gene3D" id="3.90.550.50">
    <property type="match status" value="1"/>
</dbReference>
<comment type="caution">
    <text evidence="11">The sequence shown here is derived from an EMBL/GenBank/DDBJ whole genome shotgun (WGS) entry which is preliminary data.</text>
</comment>
<organism evidence="11 12">
    <name type="scientific">Bursaphelenchus okinawaensis</name>
    <dbReference type="NCBI Taxonomy" id="465554"/>
    <lineage>
        <taxon>Eukaryota</taxon>
        <taxon>Metazoa</taxon>
        <taxon>Ecdysozoa</taxon>
        <taxon>Nematoda</taxon>
        <taxon>Chromadorea</taxon>
        <taxon>Rhabditida</taxon>
        <taxon>Tylenchina</taxon>
        <taxon>Tylenchomorpha</taxon>
        <taxon>Aphelenchoidea</taxon>
        <taxon>Aphelenchoididae</taxon>
        <taxon>Bursaphelenchus</taxon>
    </lineage>
</organism>
<dbReference type="Proteomes" id="UP000783686">
    <property type="component" value="Unassembled WGS sequence"/>
</dbReference>
<evidence type="ECO:0000256" key="2">
    <source>
        <dbReference type="ARBA" id="ARBA00008661"/>
    </source>
</evidence>
<keyword evidence="7" id="KW-1133">Transmembrane helix</keyword>
<dbReference type="InterPro" id="IPR002659">
    <property type="entry name" value="Glyco_trans_31"/>
</dbReference>
<evidence type="ECO:0000256" key="6">
    <source>
        <dbReference type="ARBA" id="ARBA00022968"/>
    </source>
</evidence>
<evidence type="ECO:0000313" key="11">
    <source>
        <dbReference type="EMBL" id="CAD5205448.1"/>
    </source>
</evidence>
<keyword evidence="3 10" id="KW-0328">Glycosyltransferase</keyword>
<protein>
    <recommendedName>
        <fullName evidence="10">Hexosyltransferase</fullName>
        <ecNumber evidence="10">2.4.1.-</ecNumber>
    </recommendedName>
</protein>
<proteinExistence type="inferred from homology"/>
<evidence type="ECO:0000256" key="10">
    <source>
        <dbReference type="RuleBase" id="RU363063"/>
    </source>
</evidence>
<reference evidence="11" key="1">
    <citation type="submission" date="2020-09" db="EMBL/GenBank/DDBJ databases">
        <authorList>
            <person name="Kikuchi T."/>
        </authorList>
    </citation>
    <scope>NUCLEOTIDE SEQUENCE</scope>
    <source>
        <strain evidence="11">SH1</strain>
    </source>
</reference>
<accession>A0A811JQK2</accession>
<keyword evidence="6" id="KW-0735">Signal-anchor</keyword>
<keyword evidence="9" id="KW-0472">Membrane</keyword>
<evidence type="ECO:0000256" key="8">
    <source>
        <dbReference type="ARBA" id="ARBA00023034"/>
    </source>
</evidence>
<evidence type="ECO:0000313" key="12">
    <source>
        <dbReference type="Proteomes" id="UP000614601"/>
    </source>
</evidence>
<gene>
    <name evidence="11" type="ORF">BOKJ2_LOCUS132</name>
</gene>
<dbReference type="EMBL" id="CAJFCW020000001">
    <property type="protein sequence ID" value="CAG9077464.1"/>
    <property type="molecule type" value="Genomic_DNA"/>
</dbReference>
<keyword evidence="5" id="KW-0812">Transmembrane</keyword>
<dbReference type="GO" id="GO:0006493">
    <property type="term" value="P:protein O-linked glycosylation"/>
    <property type="evidence" value="ECO:0007669"/>
    <property type="project" value="TreeGrafter"/>
</dbReference>
<dbReference type="AlphaFoldDB" id="A0A811JQK2"/>